<gene>
    <name evidence="2" type="ORF">CYMTET_16676</name>
</gene>
<keyword evidence="1" id="KW-0472">Membrane</keyword>
<evidence type="ECO:0000313" key="3">
    <source>
        <dbReference type="Proteomes" id="UP001190700"/>
    </source>
</evidence>
<comment type="caution">
    <text evidence="2">The sequence shown here is derived from an EMBL/GenBank/DDBJ whole genome shotgun (WGS) entry which is preliminary data.</text>
</comment>
<sequence length="164" mass="17969">MGACSHVGGYTARMTARYTTCGYTCMTAQGTPRAVYTRMTALWHTTCGYTCMTAQGAAPRAGTLYGDRAVTPRAGCICNTAVSHHTCGHTCNTAQGTPQRGCTCMTALWYTTCGVESRRTRKEVKLLKESIWWRNCRYMGVIALATILLIYFFWALACGANLQC</sequence>
<evidence type="ECO:0000313" key="2">
    <source>
        <dbReference type="EMBL" id="KAK3275182.1"/>
    </source>
</evidence>
<protein>
    <submittedName>
        <fullName evidence="2">Uncharacterized protein</fullName>
    </submittedName>
</protein>
<evidence type="ECO:0000256" key="1">
    <source>
        <dbReference type="SAM" id="Phobius"/>
    </source>
</evidence>
<organism evidence="2 3">
    <name type="scientific">Cymbomonas tetramitiformis</name>
    <dbReference type="NCBI Taxonomy" id="36881"/>
    <lineage>
        <taxon>Eukaryota</taxon>
        <taxon>Viridiplantae</taxon>
        <taxon>Chlorophyta</taxon>
        <taxon>Pyramimonadophyceae</taxon>
        <taxon>Pyramimonadales</taxon>
        <taxon>Pyramimonadaceae</taxon>
        <taxon>Cymbomonas</taxon>
    </lineage>
</organism>
<keyword evidence="1" id="KW-0812">Transmembrane</keyword>
<feature type="transmembrane region" description="Helical" evidence="1">
    <location>
        <begin position="138"/>
        <end position="157"/>
    </location>
</feature>
<dbReference type="EMBL" id="LGRX02007366">
    <property type="protein sequence ID" value="KAK3275182.1"/>
    <property type="molecule type" value="Genomic_DNA"/>
</dbReference>
<keyword evidence="1" id="KW-1133">Transmembrane helix</keyword>
<reference evidence="2 3" key="1">
    <citation type="journal article" date="2015" name="Genome Biol. Evol.">
        <title>Comparative Genomics of a Bacterivorous Green Alga Reveals Evolutionary Causalities and Consequences of Phago-Mixotrophic Mode of Nutrition.</title>
        <authorList>
            <person name="Burns J.A."/>
            <person name="Paasch A."/>
            <person name="Narechania A."/>
            <person name="Kim E."/>
        </authorList>
    </citation>
    <scope>NUCLEOTIDE SEQUENCE [LARGE SCALE GENOMIC DNA]</scope>
    <source>
        <strain evidence="2 3">PLY_AMNH</strain>
    </source>
</reference>
<keyword evidence="3" id="KW-1185">Reference proteome</keyword>
<dbReference type="Proteomes" id="UP001190700">
    <property type="component" value="Unassembled WGS sequence"/>
</dbReference>
<dbReference type="AlphaFoldDB" id="A0AAE0GBP0"/>
<name>A0AAE0GBP0_9CHLO</name>
<accession>A0AAE0GBP0</accession>
<proteinExistence type="predicted"/>